<gene>
    <name evidence="4" type="ORF">S01H4_19639</name>
</gene>
<comment type="caution">
    <text evidence="4">The sequence shown here is derived from an EMBL/GenBank/DDBJ whole genome shotgun (WGS) entry which is preliminary data.</text>
</comment>
<evidence type="ECO:0000256" key="2">
    <source>
        <dbReference type="ARBA" id="ARBA00022777"/>
    </source>
</evidence>
<reference evidence="4" key="1">
    <citation type="journal article" date="2014" name="Front. Microbiol.">
        <title>High frequency of phylogenetically diverse reductive dehalogenase-homologous genes in deep subseafloor sedimentary metagenomes.</title>
        <authorList>
            <person name="Kawai M."/>
            <person name="Futagami T."/>
            <person name="Toyoda A."/>
            <person name="Takaki Y."/>
            <person name="Nishi S."/>
            <person name="Hori S."/>
            <person name="Arai W."/>
            <person name="Tsubouchi T."/>
            <person name="Morono Y."/>
            <person name="Uchiyama I."/>
            <person name="Ito T."/>
            <person name="Fujiyama A."/>
            <person name="Inagaki F."/>
            <person name="Takami H."/>
        </authorList>
    </citation>
    <scope>NUCLEOTIDE SEQUENCE</scope>
    <source>
        <strain evidence="4">Expedition CK06-06</strain>
    </source>
</reference>
<feature type="non-terminal residue" evidence="4">
    <location>
        <position position="295"/>
    </location>
</feature>
<accession>X1ACV2</accession>
<keyword evidence="1" id="KW-0808">Transferase</keyword>
<sequence length="295" mass="33369">MAIGKKEYVSFLFIGHHAIDTIIRFKQKRKPSLGGTVTFGSLALKTYTKSTKISVISNLGLQNFNKSLLKHFNDKRIDFSGVKTFETDNTNFELNYTNHSRSLTLKSCSPKLKFEDIPEKIMSTPPSILVLAPLCNEISFEYVSKIVKKFPNTYIGIDLQGFIRYINDDGEVSYIRDESIISNMIEIINLIGDRLILKGSEVEMKLLSNLKEHPKIMGYFKKFGNRAIFIMTMGEAGSLILKNGENLLKIPAYKPKRVLDETGAGDVYLTIFLYELLNSAMTWEEIEKSAHLASA</sequence>
<evidence type="ECO:0000259" key="3">
    <source>
        <dbReference type="Pfam" id="PF00294"/>
    </source>
</evidence>
<feature type="domain" description="Carbohydrate kinase PfkB" evidence="3">
    <location>
        <begin position="53"/>
        <end position="294"/>
    </location>
</feature>
<dbReference type="Pfam" id="PF00294">
    <property type="entry name" value="PfkB"/>
    <property type="match status" value="1"/>
</dbReference>
<name>X1ACV2_9ZZZZ</name>
<dbReference type="SUPFAM" id="SSF53613">
    <property type="entry name" value="Ribokinase-like"/>
    <property type="match status" value="1"/>
</dbReference>
<dbReference type="Gene3D" id="3.40.1190.20">
    <property type="match status" value="1"/>
</dbReference>
<keyword evidence="2" id="KW-0418">Kinase</keyword>
<dbReference type="EMBL" id="BART01008773">
    <property type="protein sequence ID" value="GAG57906.1"/>
    <property type="molecule type" value="Genomic_DNA"/>
</dbReference>
<evidence type="ECO:0000313" key="4">
    <source>
        <dbReference type="EMBL" id="GAG57906.1"/>
    </source>
</evidence>
<dbReference type="InterPro" id="IPR011611">
    <property type="entry name" value="PfkB_dom"/>
</dbReference>
<dbReference type="AlphaFoldDB" id="X1ACV2"/>
<dbReference type="PANTHER" id="PTHR10584">
    <property type="entry name" value="SUGAR KINASE"/>
    <property type="match status" value="1"/>
</dbReference>
<dbReference type="InterPro" id="IPR029056">
    <property type="entry name" value="Ribokinase-like"/>
</dbReference>
<proteinExistence type="predicted"/>
<protein>
    <recommendedName>
        <fullName evidence="3">Carbohydrate kinase PfkB domain-containing protein</fullName>
    </recommendedName>
</protein>
<organism evidence="4">
    <name type="scientific">marine sediment metagenome</name>
    <dbReference type="NCBI Taxonomy" id="412755"/>
    <lineage>
        <taxon>unclassified sequences</taxon>
        <taxon>metagenomes</taxon>
        <taxon>ecological metagenomes</taxon>
    </lineage>
</organism>
<evidence type="ECO:0000256" key="1">
    <source>
        <dbReference type="ARBA" id="ARBA00022679"/>
    </source>
</evidence>
<dbReference type="GO" id="GO:0016301">
    <property type="term" value="F:kinase activity"/>
    <property type="evidence" value="ECO:0007669"/>
    <property type="project" value="UniProtKB-KW"/>
</dbReference>
<dbReference type="PANTHER" id="PTHR10584:SF166">
    <property type="entry name" value="RIBOKINASE"/>
    <property type="match status" value="1"/>
</dbReference>